<dbReference type="AlphaFoldDB" id="A0A1G7W777"/>
<dbReference type="STRING" id="83401.SAMN05421742_102100"/>
<evidence type="ECO:0000313" key="2">
    <source>
        <dbReference type="Proteomes" id="UP000217076"/>
    </source>
</evidence>
<dbReference type="EMBL" id="FNCV01000002">
    <property type="protein sequence ID" value="SDG67783.1"/>
    <property type="molecule type" value="Genomic_DNA"/>
</dbReference>
<protein>
    <submittedName>
        <fullName evidence="1">Uncharacterized protein</fullName>
    </submittedName>
</protein>
<reference evidence="2" key="1">
    <citation type="submission" date="2016-10" db="EMBL/GenBank/DDBJ databases">
        <authorList>
            <person name="Varghese N."/>
            <person name="Submissions S."/>
        </authorList>
    </citation>
    <scope>NUCLEOTIDE SEQUENCE [LARGE SCALE GENOMIC DNA]</scope>
    <source>
        <strain evidence="2">930I</strain>
    </source>
</reference>
<name>A0A1G7W777_9PROT</name>
<proteinExistence type="predicted"/>
<keyword evidence="2" id="KW-1185">Reference proteome</keyword>
<gene>
    <name evidence="1" type="ORF">SAMN05421742_102100</name>
</gene>
<sequence length="250" mass="26919">MTDSLLTASPREVADAADGVDKPAWLPAKFWDSKKADVRVETLAKAYVELENRLHALTSGGGKGDPKLDKVRAAMGVPGSPDAYRITVNPVLGGPDGEVNRRLHQAGFTEAQAQVVYDLAAERLLPAAEAMAADFEADRQLARLVEHFGGEEAWGEVSRQLLTWGQANLPPGVLDALSGTFEGVLALKGMMEKGGEPGLMGTGGPRPASAREDELKAMMRDPRYWRDRDPALIDKVAQGFKRLYPGQSQG</sequence>
<dbReference type="RefSeq" id="WP_092615544.1">
    <property type="nucleotide sequence ID" value="NZ_FNCV01000002.1"/>
</dbReference>
<dbReference type="InterPro" id="IPR008768">
    <property type="entry name" value="Gp9-like"/>
</dbReference>
<dbReference type="OrthoDB" id="7347988at2"/>
<organism evidence="1 2">
    <name type="scientific">Roseospirillum parvum</name>
    <dbReference type="NCBI Taxonomy" id="83401"/>
    <lineage>
        <taxon>Bacteria</taxon>
        <taxon>Pseudomonadati</taxon>
        <taxon>Pseudomonadota</taxon>
        <taxon>Alphaproteobacteria</taxon>
        <taxon>Rhodospirillales</taxon>
        <taxon>Rhodospirillaceae</taxon>
        <taxon>Roseospirillum</taxon>
    </lineage>
</organism>
<dbReference type="Proteomes" id="UP000217076">
    <property type="component" value="Unassembled WGS sequence"/>
</dbReference>
<dbReference type="Pfam" id="PF05396">
    <property type="entry name" value="Phage_T7_Capsid"/>
    <property type="match status" value="1"/>
</dbReference>
<accession>A0A1G7W777</accession>
<evidence type="ECO:0000313" key="1">
    <source>
        <dbReference type="EMBL" id="SDG67783.1"/>
    </source>
</evidence>